<keyword evidence="5" id="KW-1185">Reference proteome</keyword>
<dbReference type="Pfam" id="PF13276">
    <property type="entry name" value="HTH_21"/>
    <property type="match status" value="1"/>
</dbReference>
<dbReference type="EMBL" id="CP088100">
    <property type="protein sequence ID" value="UFW83913.1"/>
    <property type="molecule type" value="Genomic_DNA"/>
</dbReference>
<dbReference type="RefSeq" id="WP_231142186.1">
    <property type="nucleotide sequence ID" value="NZ_CP088100.1"/>
</dbReference>
<dbReference type="InterPro" id="IPR025948">
    <property type="entry name" value="HTH-like_dom"/>
</dbReference>
<dbReference type="Pfam" id="PF13683">
    <property type="entry name" value="rve_3"/>
    <property type="match status" value="1"/>
</dbReference>
<feature type="region of interest" description="Disordered" evidence="1">
    <location>
        <begin position="334"/>
        <end position="355"/>
    </location>
</feature>
<dbReference type="PROSITE" id="PS50994">
    <property type="entry name" value="INTEGRASE"/>
    <property type="match status" value="1"/>
</dbReference>
<dbReference type="InterPro" id="IPR012337">
    <property type="entry name" value="RNaseH-like_sf"/>
</dbReference>
<dbReference type="NCBIfam" id="NF033516">
    <property type="entry name" value="transpos_IS3"/>
    <property type="match status" value="1"/>
</dbReference>
<gene>
    <name evidence="3" type="ORF">BjapCC829_28660</name>
    <name evidence="4" type="ORF">BjapCC829_31050</name>
</gene>
<proteinExistence type="predicted"/>
<dbReference type="PANTHER" id="PTHR47515:SF1">
    <property type="entry name" value="BLR2054 PROTEIN"/>
    <property type="match status" value="1"/>
</dbReference>
<feature type="compositionally biased region" description="Polar residues" evidence="1">
    <location>
        <begin position="343"/>
        <end position="355"/>
    </location>
</feature>
<evidence type="ECO:0000256" key="1">
    <source>
        <dbReference type="SAM" id="MobiDB-lite"/>
    </source>
</evidence>
<dbReference type="InterPro" id="IPR048020">
    <property type="entry name" value="Transpos_IS3"/>
</dbReference>
<reference evidence="3" key="1">
    <citation type="submission" date="2021-11" db="EMBL/GenBank/DDBJ databases">
        <title>Australian commercial rhizobial inoculants.</title>
        <authorList>
            <person name="Kohlmeier M.G."/>
            <person name="O'Hara G.W."/>
            <person name="Colombi E."/>
            <person name="Ramsay J.P."/>
            <person name="Terpolilli J."/>
        </authorList>
    </citation>
    <scope>NUCLEOTIDE SEQUENCE</scope>
    <source>
        <strain evidence="3">CC829</strain>
    </source>
</reference>
<dbReference type="Proteomes" id="UP001430990">
    <property type="component" value="Chromosome"/>
</dbReference>
<dbReference type="InterPro" id="IPR001584">
    <property type="entry name" value="Integrase_cat-core"/>
</dbReference>
<dbReference type="Gene3D" id="3.30.420.10">
    <property type="entry name" value="Ribonuclease H-like superfamily/Ribonuclease H"/>
    <property type="match status" value="1"/>
</dbReference>
<evidence type="ECO:0000313" key="5">
    <source>
        <dbReference type="Proteomes" id="UP001430990"/>
    </source>
</evidence>
<evidence type="ECO:0000313" key="4">
    <source>
        <dbReference type="EMBL" id="UFW84363.1"/>
    </source>
</evidence>
<dbReference type="EMBL" id="CP088100">
    <property type="protein sequence ID" value="UFW84363.1"/>
    <property type="molecule type" value="Genomic_DNA"/>
</dbReference>
<evidence type="ECO:0000259" key="2">
    <source>
        <dbReference type="PROSITE" id="PS50994"/>
    </source>
</evidence>
<name>A0ABY3QDH1_9BRAD</name>
<accession>A0ABY3QDH1</accession>
<dbReference type="SUPFAM" id="SSF53098">
    <property type="entry name" value="Ribonuclease H-like"/>
    <property type="match status" value="1"/>
</dbReference>
<sequence>MEGEVRRSGRLRCQAVAATRGRERQAEEAAGRADAGCCSATRAFVKKMVGPVAKREAVAHLQAVMGLAERRACGIVGADRKMVRYRSCRPPDTELRGHLRELANARRRFGYRRLFVLLRQQGEPSGRNRIYRLYREEGLSVRKRRARRRAVGTRAPILVEARPNARWSLDFVHDQFASGRRFRVLNIVDDVTRECLAAIPDTSIQGRRVARELTALINQRGKPGMIVSDNGTEFTCNAMLAWSEENKIDWHFIAPGKPMQNGFCESFNGRMRDELLNETLFFGLDHARAKIADWVGDYNGQRPHSSLGYLTPAAYAAYLTATCDRLRNPDQLRRSHVAHTAPNGVTSAETLTATG</sequence>
<dbReference type="InterPro" id="IPR036397">
    <property type="entry name" value="RNaseH_sf"/>
</dbReference>
<protein>
    <submittedName>
        <fullName evidence="3">IS3 family transposase</fullName>
    </submittedName>
</protein>
<organism evidence="3 5">
    <name type="scientific">Bradyrhizobium barranii</name>
    <dbReference type="NCBI Taxonomy" id="2992140"/>
    <lineage>
        <taxon>Bacteria</taxon>
        <taxon>Pseudomonadati</taxon>
        <taxon>Pseudomonadota</taxon>
        <taxon>Alphaproteobacteria</taxon>
        <taxon>Hyphomicrobiales</taxon>
        <taxon>Nitrobacteraceae</taxon>
        <taxon>Bradyrhizobium</taxon>
    </lineage>
</organism>
<evidence type="ECO:0000313" key="3">
    <source>
        <dbReference type="EMBL" id="UFW83913.1"/>
    </source>
</evidence>
<feature type="domain" description="Integrase catalytic" evidence="2">
    <location>
        <begin position="159"/>
        <end position="320"/>
    </location>
</feature>
<dbReference type="PANTHER" id="PTHR47515">
    <property type="entry name" value="LOW CALCIUM RESPONSE LOCUS PROTEIN T"/>
    <property type="match status" value="1"/>
</dbReference>